<feature type="non-terminal residue" evidence="1">
    <location>
        <position position="1"/>
    </location>
</feature>
<sequence length="134" mass="15433">RRYRNIFQISKQQEAKVGSQGLVLMAKHLVSGNLTALKFHKQREARDFSAEVLRGLVSARKVVATIPPDLPASDVIFDDEEKYPDYPYCLVMEGGVEVRRGKAWTLELPYWYWVLPGAIEWSLIGMRPSRQLRK</sequence>
<organism evidence="1 2">
    <name type="scientific">Dunaliella salina</name>
    <name type="common">Green alga</name>
    <name type="synonym">Protococcus salinus</name>
    <dbReference type="NCBI Taxonomy" id="3046"/>
    <lineage>
        <taxon>Eukaryota</taxon>
        <taxon>Viridiplantae</taxon>
        <taxon>Chlorophyta</taxon>
        <taxon>core chlorophytes</taxon>
        <taxon>Chlorophyceae</taxon>
        <taxon>CS clade</taxon>
        <taxon>Chlamydomonadales</taxon>
        <taxon>Dunaliellaceae</taxon>
        <taxon>Dunaliella</taxon>
    </lineage>
</organism>
<dbReference type="EMBL" id="MU069498">
    <property type="protein sequence ID" value="KAF5840998.1"/>
    <property type="molecule type" value="Genomic_DNA"/>
</dbReference>
<dbReference type="Proteomes" id="UP000815325">
    <property type="component" value="Unassembled WGS sequence"/>
</dbReference>
<accession>A0ABQ7H2C2</accession>
<name>A0ABQ7H2C2_DUNSA</name>
<keyword evidence="2" id="KW-1185">Reference proteome</keyword>
<evidence type="ECO:0000313" key="1">
    <source>
        <dbReference type="EMBL" id="KAF5840998.1"/>
    </source>
</evidence>
<protein>
    <submittedName>
        <fullName evidence="1">Uncharacterized protein</fullName>
    </submittedName>
</protein>
<comment type="caution">
    <text evidence="1">The sequence shown here is derived from an EMBL/GenBank/DDBJ whole genome shotgun (WGS) entry which is preliminary data.</text>
</comment>
<proteinExistence type="predicted"/>
<reference evidence="1" key="1">
    <citation type="submission" date="2017-08" db="EMBL/GenBank/DDBJ databases">
        <authorList>
            <person name="Polle J.E."/>
            <person name="Barry K."/>
            <person name="Cushman J."/>
            <person name="Schmutz J."/>
            <person name="Tran D."/>
            <person name="Hathwaick L.T."/>
            <person name="Yim W.C."/>
            <person name="Jenkins J."/>
            <person name="Mckie-Krisberg Z.M."/>
            <person name="Prochnik S."/>
            <person name="Lindquist E."/>
            <person name="Dockter R.B."/>
            <person name="Adam C."/>
            <person name="Molina H."/>
            <person name="Bunkerborg J."/>
            <person name="Jin E."/>
            <person name="Buchheim M."/>
            <person name="Magnuson J."/>
        </authorList>
    </citation>
    <scope>NUCLEOTIDE SEQUENCE</scope>
    <source>
        <strain evidence="1">CCAP 19/18</strain>
    </source>
</reference>
<gene>
    <name evidence="1" type="ORF">DUNSADRAFT_14854</name>
</gene>
<evidence type="ECO:0000313" key="2">
    <source>
        <dbReference type="Proteomes" id="UP000815325"/>
    </source>
</evidence>